<evidence type="ECO:0000313" key="7">
    <source>
        <dbReference type="Proteomes" id="UP000061839"/>
    </source>
</evidence>
<dbReference type="PANTHER" id="PTHR30146:SF148">
    <property type="entry name" value="HTH-TYPE TRANSCRIPTIONAL REPRESSOR PURR-RELATED"/>
    <property type="match status" value="1"/>
</dbReference>
<dbReference type="PATRIC" id="fig|1618207.4.peg.360"/>
<evidence type="ECO:0000256" key="3">
    <source>
        <dbReference type="ARBA" id="ARBA00023125"/>
    </source>
</evidence>
<dbReference type="Gene3D" id="1.10.260.40">
    <property type="entry name" value="lambda repressor-like DNA-binding domains"/>
    <property type="match status" value="1"/>
</dbReference>
<name>A0A0D4BWA8_9MICC</name>
<dbReference type="Pfam" id="PF13377">
    <property type="entry name" value="Peripla_BP_3"/>
    <property type="match status" value="1"/>
</dbReference>
<dbReference type="SUPFAM" id="SSF53822">
    <property type="entry name" value="Periplasmic binding protein-like I"/>
    <property type="match status" value="1"/>
</dbReference>
<dbReference type="PANTHER" id="PTHR30146">
    <property type="entry name" value="LACI-RELATED TRANSCRIPTIONAL REPRESSOR"/>
    <property type="match status" value="1"/>
</dbReference>
<dbReference type="AlphaFoldDB" id="A0A0D4BWA8"/>
<keyword evidence="2" id="KW-0805">Transcription regulation</keyword>
<dbReference type="InterPro" id="IPR028082">
    <property type="entry name" value="Peripla_BP_I"/>
</dbReference>
<evidence type="ECO:0000313" key="6">
    <source>
        <dbReference type="EMBL" id="AJT40579.1"/>
    </source>
</evidence>
<dbReference type="PROSITE" id="PS00356">
    <property type="entry name" value="HTH_LACI_1"/>
    <property type="match status" value="1"/>
</dbReference>
<evidence type="ECO:0000256" key="2">
    <source>
        <dbReference type="ARBA" id="ARBA00023015"/>
    </source>
</evidence>
<keyword evidence="1" id="KW-0678">Repressor</keyword>
<dbReference type="SUPFAM" id="SSF47413">
    <property type="entry name" value="lambda repressor-like DNA-binding domains"/>
    <property type="match status" value="1"/>
</dbReference>
<dbReference type="InterPro" id="IPR010982">
    <property type="entry name" value="Lambda_DNA-bd_dom_sf"/>
</dbReference>
<evidence type="ECO:0000259" key="5">
    <source>
        <dbReference type="PROSITE" id="PS50932"/>
    </source>
</evidence>
<dbReference type="HOGENOM" id="CLU_037628_6_1_11"/>
<organism evidence="6 7">
    <name type="scientific">Psychromicrobium lacuslunae</name>
    <dbReference type="NCBI Taxonomy" id="1618207"/>
    <lineage>
        <taxon>Bacteria</taxon>
        <taxon>Bacillati</taxon>
        <taxon>Actinomycetota</taxon>
        <taxon>Actinomycetes</taxon>
        <taxon>Micrococcales</taxon>
        <taxon>Micrococcaceae</taxon>
        <taxon>Psychromicrobium</taxon>
    </lineage>
</organism>
<dbReference type="SMART" id="SM00354">
    <property type="entry name" value="HTH_LACI"/>
    <property type="match status" value="1"/>
</dbReference>
<dbReference type="GO" id="GO:0000976">
    <property type="term" value="F:transcription cis-regulatory region binding"/>
    <property type="evidence" value="ECO:0007669"/>
    <property type="project" value="TreeGrafter"/>
</dbReference>
<protein>
    <submittedName>
        <fullName evidence="6">LacI family transcriptional regulator</fullName>
    </submittedName>
</protein>
<dbReference type="InterPro" id="IPR046335">
    <property type="entry name" value="LacI/GalR-like_sensor"/>
</dbReference>
<dbReference type="KEGG" id="ari:UM93_01760"/>
<evidence type="ECO:0000256" key="1">
    <source>
        <dbReference type="ARBA" id="ARBA00022491"/>
    </source>
</evidence>
<dbReference type="GO" id="GO:0003700">
    <property type="term" value="F:DNA-binding transcription factor activity"/>
    <property type="evidence" value="ECO:0007669"/>
    <property type="project" value="TreeGrafter"/>
</dbReference>
<keyword evidence="3" id="KW-0238">DNA-binding</keyword>
<dbReference type="PROSITE" id="PS50932">
    <property type="entry name" value="HTH_LACI_2"/>
    <property type="match status" value="1"/>
</dbReference>
<accession>A0A0D4BWA8</accession>
<dbReference type="PRINTS" id="PR00036">
    <property type="entry name" value="HTHLACI"/>
</dbReference>
<reference evidence="6 7" key="1">
    <citation type="journal article" date="2015" name="Genome Announc.">
        <title>Complete Genome Sequencing of Protease-Producing Novel Arthrobacter sp. Strain IHBB 11108 Using PacBio Single-Molecule Real-Time Sequencing Technology.</title>
        <authorList>
            <person name="Kiran S."/>
            <person name="Swarnkar M.K."/>
            <person name="Pal M."/>
            <person name="Thakur R."/>
            <person name="Tewari R."/>
            <person name="Singh A.K."/>
            <person name="Gulati A."/>
        </authorList>
    </citation>
    <scope>NUCLEOTIDE SEQUENCE [LARGE SCALE GENOMIC DNA]</scope>
    <source>
        <strain evidence="6 7">IHBB 11108</strain>
    </source>
</reference>
<proteinExistence type="predicted"/>
<dbReference type="RefSeq" id="WP_045073288.1">
    <property type="nucleotide sequence ID" value="NZ_CP011005.1"/>
</dbReference>
<dbReference type="STRING" id="1618207.UM93_01760"/>
<keyword evidence="7" id="KW-1185">Reference proteome</keyword>
<dbReference type="EMBL" id="CP011005">
    <property type="protein sequence ID" value="AJT40579.1"/>
    <property type="molecule type" value="Genomic_DNA"/>
</dbReference>
<feature type="domain" description="HTH lacI-type" evidence="5">
    <location>
        <begin position="2"/>
        <end position="56"/>
    </location>
</feature>
<dbReference type="Proteomes" id="UP000061839">
    <property type="component" value="Chromosome"/>
</dbReference>
<dbReference type="OrthoDB" id="37081at2"/>
<dbReference type="Pfam" id="PF00356">
    <property type="entry name" value="LacI"/>
    <property type="match status" value="1"/>
</dbReference>
<gene>
    <name evidence="6" type="ORF">UM93_01760</name>
</gene>
<dbReference type="Gene3D" id="3.40.50.2300">
    <property type="match status" value="2"/>
</dbReference>
<sequence length="328" mass="35285">MVKISDVAREAGVSVATVSRALNNLDTVRPDLAEQVHRAAAQLGYRPNTLARNLRKQSTLVWALIISDIENPFFTAVARGVEDTAQQNGYSVMLCNSDEEPEKESRYLSVAGQDRVAGVILSPHSASTNVSALGRIPLVVIDRTLNAPFDVVLVRSRLGAQQATKHLLDEGWQRPACITGPRDAETATERSAGYLQALEGTGIEPQVQYQRFRSAEGAQATAELLDGENPPDSFFIGNASLALGVLAELAKRGLRPGVDVGLISFDDAPWAPFINPPISVVAQPAYDIGVQAAQLLVQRIAHSGPQAPREVNLATTLVVRESSQRNSH</sequence>
<dbReference type="CDD" id="cd01392">
    <property type="entry name" value="HTH_LacI"/>
    <property type="match status" value="1"/>
</dbReference>
<dbReference type="InterPro" id="IPR000843">
    <property type="entry name" value="HTH_LacI"/>
</dbReference>
<evidence type="ECO:0000256" key="4">
    <source>
        <dbReference type="ARBA" id="ARBA00023163"/>
    </source>
</evidence>
<keyword evidence="4" id="KW-0804">Transcription</keyword>